<protein>
    <submittedName>
        <fullName evidence="2">Uncharacterized protein</fullName>
    </submittedName>
</protein>
<feature type="non-terminal residue" evidence="2">
    <location>
        <position position="1"/>
    </location>
</feature>
<evidence type="ECO:0000313" key="2">
    <source>
        <dbReference type="EMBL" id="GFD15116.1"/>
    </source>
</evidence>
<dbReference type="EMBL" id="BKCJ011284183">
    <property type="protein sequence ID" value="GFD15116.1"/>
    <property type="molecule type" value="Genomic_DNA"/>
</dbReference>
<gene>
    <name evidence="2" type="ORF">Tci_887085</name>
</gene>
<comment type="caution">
    <text evidence="2">The sequence shown here is derived from an EMBL/GenBank/DDBJ whole genome shotgun (WGS) entry which is preliminary data.</text>
</comment>
<organism evidence="2">
    <name type="scientific">Tanacetum cinerariifolium</name>
    <name type="common">Dalmatian daisy</name>
    <name type="synonym">Chrysanthemum cinerariifolium</name>
    <dbReference type="NCBI Taxonomy" id="118510"/>
    <lineage>
        <taxon>Eukaryota</taxon>
        <taxon>Viridiplantae</taxon>
        <taxon>Streptophyta</taxon>
        <taxon>Embryophyta</taxon>
        <taxon>Tracheophyta</taxon>
        <taxon>Spermatophyta</taxon>
        <taxon>Magnoliopsida</taxon>
        <taxon>eudicotyledons</taxon>
        <taxon>Gunneridae</taxon>
        <taxon>Pentapetalae</taxon>
        <taxon>asterids</taxon>
        <taxon>campanulids</taxon>
        <taxon>Asterales</taxon>
        <taxon>Asteraceae</taxon>
        <taxon>Asteroideae</taxon>
        <taxon>Anthemideae</taxon>
        <taxon>Anthemidinae</taxon>
        <taxon>Tanacetum</taxon>
    </lineage>
</organism>
<dbReference type="AlphaFoldDB" id="A0A699U178"/>
<feature type="compositionally biased region" description="Acidic residues" evidence="1">
    <location>
        <begin position="24"/>
        <end position="36"/>
    </location>
</feature>
<sequence length="169" mass="18132">ADSDPDEDLKEDSKDGLVDYPADGGDDDDSSDDNEEDKEHLALADSVDAPVVDPVPFSEEIEPFKTNESTTTPPPPTVYHTTPECLASCLTAHALPSPPHPIVPYPWGSPNHVRAPRGFRAAMGRLRASSPSAHHLLHPSPPLPPLLSSLYLPPPVPTSLPLLVRCNVC</sequence>
<feature type="compositionally biased region" description="Acidic residues" evidence="1">
    <location>
        <begin position="1"/>
        <end position="10"/>
    </location>
</feature>
<feature type="compositionally biased region" description="Low complexity" evidence="1">
    <location>
        <begin position="43"/>
        <end position="56"/>
    </location>
</feature>
<feature type="region of interest" description="Disordered" evidence="1">
    <location>
        <begin position="1"/>
        <end position="80"/>
    </location>
</feature>
<proteinExistence type="predicted"/>
<reference evidence="2" key="1">
    <citation type="journal article" date="2019" name="Sci. Rep.">
        <title>Draft genome of Tanacetum cinerariifolium, the natural source of mosquito coil.</title>
        <authorList>
            <person name="Yamashiro T."/>
            <person name="Shiraishi A."/>
            <person name="Satake H."/>
            <person name="Nakayama K."/>
        </authorList>
    </citation>
    <scope>NUCLEOTIDE SEQUENCE</scope>
</reference>
<name>A0A699U178_TANCI</name>
<accession>A0A699U178</accession>
<evidence type="ECO:0000256" key="1">
    <source>
        <dbReference type="SAM" id="MobiDB-lite"/>
    </source>
</evidence>